<keyword evidence="2" id="KW-1185">Reference proteome</keyword>
<name>A0ABU5T3Q7_9MICC</name>
<accession>A0ABU5T3Q7</accession>
<reference evidence="1 2" key="1">
    <citation type="submission" date="2023-12" db="EMBL/GenBank/DDBJ databases">
        <title>Sinomonas terricola sp. nov, isolated from litchi orchard soil in Guangdong, PR China.</title>
        <authorList>
            <person name="Jiaxin W."/>
            <person name="Yang Z."/>
            <person name="Honghui Z."/>
        </authorList>
    </citation>
    <scope>NUCLEOTIDE SEQUENCE [LARGE SCALE GENOMIC DNA]</scope>
    <source>
        <strain evidence="1 2">JGH33</strain>
    </source>
</reference>
<dbReference type="EMBL" id="JAYGGQ010000001">
    <property type="protein sequence ID" value="MEA5453771.1"/>
    <property type="molecule type" value="Genomic_DNA"/>
</dbReference>
<organism evidence="1 2">
    <name type="scientific">Sinomonas terricola</name>
    <dbReference type="NCBI Taxonomy" id="3110330"/>
    <lineage>
        <taxon>Bacteria</taxon>
        <taxon>Bacillati</taxon>
        <taxon>Actinomycetota</taxon>
        <taxon>Actinomycetes</taxon>
        <taxon>Micrococcales</taxon>
        <taxon>Micrococcaceae</taxon>
        <taxon>Sinomonas</taxon>
    </lineage>
</organism>
<dbReference type="RefSeq" id="WP_323277523.1">
    <property type="nucleotide sequence ID" value="NZ_JAYGGQ010000001.1"/>
</dbReference>
<evidence type="ECO:0000313" key="1">
    <source>
        <dbReference type="EMBL" id="MEA5453771.1"/>
    </source>
</evidence>
<comment type="caution">
    <text evidence="1">The sequence shown here is derived from an EMBL/GenBank/DDBJ whole genome shotgun (WGS) entry which is preliminary data.</text>
</comment>
<sequence length="149" mass="14313">MKKLSIKGKVAVAVTTAGLVGIGGGAFAYWTTTGSGSGNAAASAGGQTVTLHATFTGGLTPGQSQSVAYTADNANDTSTVVGALSASVSTSNAQCLPSWFTVSANTSNSTVAAHASGVSVGSGTLAFNDSAADQDACKGATITVSVTSN</sequence>
<protein>
    <submittedName>
        <fullName evidence="1">Uncharacterized protein</fullName>
    </submittedName>
</protein>
<evidence type="ECO:0000313" key="2">
    <source>
        <dbReference type="Proteomes" id="UP001304769"/>
    </source>
</evidence>
<gene>
    <name evidence="1" type="ORF">SPF06_03460</name>
</gene>
<proteinExistence type="predicted"/>
<dbReference type="Proteomes" id="UP001304769">
    <property type="component" value="Unassembled WGS sequence"/>
</dbReference>